<protein>
    <submittedName>
        <fullName evidence="1">Uncharacterized protein</fullName>
    </submittedName>
</protein>
<evidence type="ECO:0000313" key="1">
    <source>
        <dbReference type="EMBL" id="MBA0579369.1"/>
    </source>
</evidence>
<reference evidence="1 2" key="1">
    <citation type="journal article" date="2019" name="Genome Biol. Evol.">
        <title>Insights into the evolution of the New World diploid cottons (Gossypium, subgenus Houzingenia) based on genome sequencing.</title>
        <authorList>
            <person name="Grover C.E."/>
            <person name="Arick M.A. 2nd"/>
            <person name="Thrash A."/>
            <person name="Conover J.L."/>
            <person name="Sanders W.S."/>
            <person name="Peterson D.G."/>
            <person name="Frelichowski J.E."/>
            <person name="Scheffler J.A."/>
            <person name="Scheffler B.E."/>
            <person name="Wendel J.F."/>
        </authorList>
    </citation>
    <scope>NUCLEOTIDE SEQUENCE [LARGE SCALE GENOMIC DNA]</scope>
    <source>
        <strain evidence="1">8</strain>
        <tissue evidence="1">Leaf</tissue>
    </source>
</reference>
<evidence type="ECO:0000313" key="2">
    <source>
        <dbReference type="Proteomes" id="UP000593578"/>
    </source>
</evidence>
<name>A0A7J8NQV6_GOSRA</name>
<accession>A0A7J8NQV6</accession>
<gene>
    <name evidence="1" type="ORF">Gorai_021629</name>
</gene>
<dbReference type="Proteomes" id="UP000593578">
    <property type="component" value="Unassembled WGS sequence"/>
</dbReference>
<proteinExistence type="predicted"/>
<comment type="caution">
    <text evidence="1">The sequence shown here is derived from an EMBL/GenBank/DDBJ whole genome shotgun (WGS) entry which is preliminary data.</text>
</comment>
<organism evidence="1 2">
    <name type="scientific">Gossypium raimondii</name>
    <name type="common">Peruvian cotton</name>
    <name type="synonym">Gossypium klotzschianum subsp. raimondii</name>
    <dbReference type="NCBI Taxonomy" id="29730"/>
    <lineage>
        <taxon>Eukaryota</taxon>
        <taxon>Viridiplantae</taxon>
        <taxon>Streptophyta</taxon>
        <taxon>Embryophyta</taxon>
        <taxon>Tracheophyta</taxon>
        <taxon>Spermatophyta</taxon>
        <taxon>Magnoliopsida</taxon>
        <taxon>eudicotyledons</taxon>
        <taxon>Gunneridae</taxon>
        <taxon>Pentapetalae</taxon>
        <taxon>rosids</taxon>
        <taxon>malvids</taxon>
        <taxon>Malvales</taxon>
        <taxon>Malvaceae</taxon>
        <taxon>Malvoideae</taxon>
        <taxon>Gossypium</taxon>
    </lineage>
</organism>
<dbReference type="AlphaFoldDB" id="A0A7J8NQV6"/>
<sequence length="186" mass="20667">MAEVGNNTAVEIGLAGLSLDEGEDEGWRADLSGEEMEEGMDLCAVGEFLEYDTKAVGRGYRGFMQIRVRIDIRGPLKQRKKIILSPKKFQEGQLWGQAIGFERKVMSLNWMQYKGLRKEGGNVDPNVVLVDEDSSMEIREGEKRPRKFVFSTISMGMDSEQIVGESSNARISDLLVGSVGQSSRAL</sequence>
<dbReference type="EMBL" id="JABEZZ010000001">
    <property type="protein sequence ID" value="MBA0579369.1"/>
    <property type="molecule type" value="Genomic_DNA"/>
</dbReference>